<organism evidence="2 3">
    <name type="scientific">Phycicoccus avicenniae</name>
    <dbReference type="NCBI Taxonomy" id="2828860"/>
    <lineage>
        <taxon>Bacteria</taxon>
        <taxon>Bacillati</taxon>
        <taxon>Actinomycetota</taxon>
        <taxon>Actinomycetes</taxon>
        <taxon>Micrococcales</taxon>
        <taxon>Intrasporangiaceae</taxon>
        <taxon>Phycicoccus</taxon>
    </lineage>
</organism>
<gene>
    <name evidence="2" type="ORF">KC207_02190</name>
</gene>
<proteinExistence type="predicted"/>
<evidence type="ECO:0000256" key="1">
    <source>
        <dbReference type="SAM" id="MobiDB-lite"/>
    </source>
</evidence>
<feature type="region of interest" description="Disordered" evidence="1">
    <location>
        <begin position="460"/>
        <end position="504"/>
    </location>
</feature>
<evidence type="ECO:0000313" key="2">
    <source>
        <dbReference type="EMBL" id="MBR7742101.1"/>
    </source>
</evidence>
<evidence type="ECO:0000313" key="3">
    <source>
        <dbReference type="Proteomes" id="UP000677016"/>
    </source>
</evidence>
<name>A0A941HZD1_9MICO</name>
<feature type="compositionally biased region" description="Low complexity" evidence="1">
    <location>
        <begin position="476"/>
        <end position="494"/>
    </location>
</feature>
<dbReference type="AlphaFoldDB" id="A0A941HZD1"/>
<evidence type="ECO:0008006" key="4">
    <source>
        <dbReference type="Google" id="ProtNLM"/>
    </source>
</evidence>
<dbReference type="Gene3D" id="3.30.830.10">
    <property type="entry name" value="Metalloenzyme, LuxS/M16 peptidase-like"/>
    <property type="match status" value="1"/>
</dbReference>
<comment type="caution">
    <text evidence="2">The sequence shown here is derived from an EMBL/GenBank/DDBJ whole genome shotgun (WGS) entry which is preliminary data.</text>
</comment>
<dbReference type="EMBL" id="JAGSNF010000003">
    <property type="protein sequence ID" value="MBR7742101.1"/>
    <property type="molecule type" value="Genomic_DNA"/>
</dbReference>
<dbReference type="Proteomes" id="UP000677016">
    <property type="component" value="Unassembled WGS sequence"/>
</dbReference>
<dbReference type="RefSeq" id="WP_211601271.1">
    <property type="nucleotide sequence ID" value="NZ_JAGSNF010000003.1"/>
</dbReference>
<keyword evidence="3" id="KW-1185">Reference proteome</keyword>
<dbReference type="GO" id="GO:0046872">
    <property type="term" value="F:metal ion binding"/>
    <property type="evidence" value="ECO:0007669"/>
    <property type="project" value="InterPro"/>
</dbReference>
<dbReference type="InterPro" id="IPR011249">
    <property type="entry name" value="Metalloenz_LuxS/M16"/>
</dbReference>
<accession>A0A941HZD1</accession>
<feature type="compositionally biased region" description="Basic residues" evidence="1">
    <location>
        <begin position="495"/>
        <end position="504"/>
    </location>
</feature>
<dbReference type="SUPFAM" id="SSF63411">
    <property type="entry name" value="LuxS/MPP-like metallohydrolase"/>
    <property type="match status" value="2"/>
</dbReference>
<reference evidence="2" key="1">
    <citation type="submission" date="2021-04" db="EMBL/GenBank/DDBJ databases">
        <title>Phycicoccus avicenniae sp. nov., a novel endophytic actinomycetes isolated from branch of Avicennia mariana.</title>
        <authorList>
            <person name="Tuo L."/>
        </authorList>
    </citation>
    <scope>NUCLEOTIDE SEQUENCE</scope>
    <source>
        <strain evidence="2">BSK3Z-2</strain>
    </source>
</reference>
<protein>
    <recommendedName>
        <fullName evidence="4">Insulinase family protein</fullName>
    </recommendedName>
</protein>
<sequence length="504" mass="53570">MSLVRTEVAGVPAVHLPTTGGTCSGGLVFRVGWADETLAVRGLTHVVGHLALAALPPGEVHHHLDVLANHTVLRADGTFEEVSRFVTEVCATLRDLPAQHLDTEKSVLSAETVHDRPVGGRTQQLRYGARGYGLSAYPELGLSEVDPDLVRLWATETFTRDNVVVWFRGPGSPETIPLPLPDGMRQPLPPVPEPLADTPAFFVSPESDVLLVTAVVPRSAAAVLLAELLDTALDASLRERTGYCTRAGAQYDVRDGEDATVVVRAHCVPGRRAEAVGELVDQLARLRWAPVDSAALTTARTAVLRRRGEVDHVVAAARDLLLSRHPREDGPVEDDERALSAVGSRDVAAAAEAFHASALAQVPEMGLAWAGWHEALLAASGGDAEGVPEVRADRVTVRHGGLTAAVRFDAVSAMVAFDDGGRWLVGEDGTEIRVEPGAQSLAADAVERIDAAVDVARVVHRPARDEDDRPPPPPEVAAAAAAAERPSPLAARLLGRLRPRRPEA</sequence>